<gene>
    <name evidence="1" type="ORF">ISN45_At03g031040</name>
</gene>
<evidence type="ECO:0000313" key="2">
    <source>
        <dbReference type="Proteomes" id="UP000694240"/>
    </source>
</evidence>
<evidence type="ECO:0000313" key="1">
    <source>
        <dbReference type="EMBL" id="KAG7626988.1"/>
    </source>
</evidence>
<keyword evidence="2" id="KW-1185">Reference proteome</keyword>
<dbReference type="Proteomes" id="UP000694240">
    <property type="component" value="Chromosome 3"/>
</dbReference>
<protein>
    <submittedName>
        <fullName evidence="1">Uncharacterized protein</fullName>
    </submittedName>
</protein>
<dbReference type="EMBL" id="JAEFBK010000003">
    <property type="protein sequence ID" value="KAG7626988.1"/>
    <property type="molecule type" value="Genomic_DNA"/>
</dbReference>
<sequence>MSTPPLSISTTSVSTPILWSSQRNRRIITIGGSVES</sequence>
<reference evidence="1 2" key="1">
    <citation type="submission" date="2020-12" db="EMBL/GenBank/DDBJ databases">
        <title>Concerted genomic and epigenomic changes stabilize Arabidopsis allopolyploids.</title>
        <authorList>
            <person name="Chen Z."/>
        </authorList>
    </citation>
    <scope>NUCLEOTIDE SEQUENCE [LARGE SCALE GENOMIC DNA]</scope>
    <source>
        <strain evidence="1">Allo738</strain>
        <tissue evidence="1">Leaf</tissue>
    </source>
</reference>
<organism evidence="1 2">
    <name type="scientific">Arabidopsis thaliana x Arabidopsis arenosa</name>
    <dbReference type="NCBI Taxonomy" id="1240361"/>
    <lineage>
        <taxon>Eukaryota</taxon>
        <taxon>Viridiplantae</taxon>
        <taxon>Streptophyta</taxon>
        <taxon>Embryophyta</taxon>
        <taxon>Tracheophyta</taxon>
        <taxon>Spermatophyta</taxon>
        <taxon>Magnoliopsida</taxon>
        <taxon>eudicotyledons</taxon>
        <taxon>Gunneridae</taxon>
        <taxon>Pentapetalae</taxon>
        <taxon>rosids</taxon>
        <taxon>malvids</taxon>
        <taxon>Brassicales</taxon>
        <taxon>Brassicaceae</taxon>
        <taxon>Camelineae</taxon>
        <taxon>Arabidopsis</taxon>
    </lineage>
</organism>
<accession>A0A8T2ESV0</accession>
<comment type="caution">
    <text evidence="1">The sequence shown here is derived from an EMBL/GenBank/DDBJ whole genome shotgun (WGS) entry which is preliminary data.</text>
</comment>
<name>A0A8T2ESV0_9BRAS</name>
<dbReference type="AlphaFoldDB" id="A0A8T2ESV0"/>
<proteinExistence type="predicted"/>